<dbReference type="EMBL" id="CAJVPS010037843">
    <property type="protein sequence ID" value="CAG8745996.1"/>
    <property type="molecule type" value="Genomic_DNA"/>
</dbReference>
<dbReference type="GO" id="GO:0007169">
    <property type="term" value="P:cell surface receptor protein tyrosine kinase signaling pathway"/>
    <property type="evidence" value="ECO:0007669"/>
    <property type="project" value="TreeGrafter"/>
</dbReference>
<dbReference type="AlphaFoldDB" id="A0A9N9IQW9"/>
<sequence>HPWRITQFNKEFCVDVEKNVLLGYKAILPLKTRYEPTSENDLMLRGLDTYERVLNALDKAVTRAANPPDDANFILFALQRLKILDPKTLLTDLQNAAGLEPPKTVFEKAIDWLNSAIRNERIKLFNYAEFTELMDIGHGGFGESIKPQEGASKEDMDILVREIKMLHTLNYHDNVIRFHGVSYSNYNAAQQTHYLVMQYANGGTLRSYLRMNFDSLTWQDKRRIAEEIANGLY</sequence>
<organism evidence="2 3">
    <name type="scientific">Ambispora leptoticha</name>
    <dbReference type="NCBI Taxonomy" id="144679"/>
    <lineage>
        <taxon>Eukaryota</taxon>
        <taxon>Fungi</taxon>
        <taxon>Fungi incertae sedis</taxon>
        <taxon>Mucoromycota</taxon>
        <taxon>Glomeromycotina</taxon>
        <taxon>Glomeromycetes</taxon>
        <taxon>Archaeosporales</taxon>
        <taxon>Ambisporaceae</taxon>
        <taxon>Ambispora</taxon>
    </lineage>
</organism>
<keyword evidence="3" id="KW-1185">Reference proteome</keyword>
<comment type="caution">
    <text evidence="2">The sequence shown here is derived from an EMBL/GenBank/DDBJ whole genome shotgun (WGS) entry which is preliminary data.</text>
</comment>
<dbReference type="Gene3D" id="1.10.510.10">
    <property type="entry name" value="Transferase(Phosphotransferase) domain 1"/>
    <property type="match status" value="1"/>
</dbReference>
<dbReference type="GO" id="GO:0043235">
    <property type="term" value="C:receptor complex"/>
    <property type="evidence" value="ECO:0007669"/>
    <property type="project" value="TreeGrafter"/>
</dbReference>
<evidence type="ECO:0000259" key="1">
    <source>
        <dbReference type="PROSITE" id="PS50011"/>
    </source>
</evidence>
<feature type="domain" description="Protein kinase" evidence="1">
    <location>
        <begin position="130"/>
        <end position="233"/>
    </location>
</feature>
<dbReference type="Proteomes" id="UP000789508">
    <property type="component" value="Unassembled WGS sequence"/>
</dbReference>
<reference evidence="2" key="1">
    <citation type="submission" date="2021-06" db="EMBL/GenBank/DDBJ databases">
        <authorList>
            <person name="Kallberg Y."/>
            <person name="Tangrot J."/>
            <person name="Rosling A."/>
        </authorList>
    </citation>
    <scope>NUCLEOTIDE SEQUENCE</scope>
    <source>
        <strain evidence="2">FL130A</strain>
    </source>
</reference>
<dbReference type="PANTHER" id="PTHR24416">
    <property type="entry name" value="TYROSINE-PROTEIN KINASE RECEPTOR"/>
    <property type="match status" value="1"/>
</dbReference>
<protein>
    <submittedName>
        <fullName evidence="2">13653_t:CDS:1</fullName>
    </submittedName>
</protein>
<dbReference type="GO" id="GO:0005524">
    <property type="term" value="F:ATP binding"/>
    <property type="evidence" value="ECO:0007669"/>
    <property type="project" value="InterPro"/>
</dbReference>
<dbReference type="InterPro" id="IPR001245">
    <property type="entry name" value="Ser-Thr/Tyr_kinase_cat_dom"/>
</dbReference>
<dbReference type="Pfam" id="PF07714">
    <property type="entry name" value="PK_Tyr_Ser-Thr"/>
    <property type="match status" value="1"/>
</dbReference>
<dbReference type="GO" id="GO:0005886">
    <property type="term" value="C:plasma membrane"/>
    <property type="evidence" value="ECO:0007669"/>
    <property type="project" value="TreeGrafter"/>
</dbReference>
<dbReference type="InterPro" id="IPR011009">
    <property type="entry name" value="Kinase-like_dom_sf"/>
</dbReference>
<dbReference type="GO" id="GO:0004714">
    <property type="term" value="F:transmembrane receptor protein tyrosine kinase activity"/>
    <property type="evidence" value="ECO:0007669"/>
    <property type="project" value="TreeGrafter"/>
</dbReference>
<proteinExistence type="predicted"/>
<feature type="non-terminal residue" evidence="2">
    <location>
        <position position="233"/>
    </location>
</feature>
<feature type="non-terminal residue" evidence="2">
    <location>
        <position position="1"/>
    </location>
</feature>
<accession>A0A9N9IQW9</accession>
<dbReference type="SUPFAM" id="SSF56112">
    <property type="entry name" value="Protein kinase-like (PK-like)"/>
    <property type="match status" value="1"/>
</dbReference>
<dbReference type="PANTHER" id="PTHR24416:SF611">
    <property type="entry name" value="TYROSINE-PROTEIN KINASE TRANSMEMBRANE RECEPTOR ROR"/>
    <property type="match status" value="1"/>
</dbReference>
<evidence type="ECO:0000313" key="2">
    <source>
        <dbReference type="EMBL" id="CAG8745996.1"/>
    </source>
</evidence>
<gene>
    <name evidence="2" type="ORF">ALEPTO_LOCUS13131</name>
</gene>
<name>A0A9N9IQW9_9GLOM</name>
<dbReference type="InterPro" id="IPR000719">
    <property type="entry name" value="Prot_kinase_dom"/>
</dbReference>
<dbReference type="InterPro" id="IPR050122">
    <property type="entry name" value="RTK"/>
</dbReference>
<dbReference type="OrthoDB" id="10261027at2759"/>
<evidence type="ECO:0000313" key="3">
    <source>
        <dbReference type="Proteomes" id="UP000789508"/>
    </source>
</evidence>
<dbReference type="PROSITE" id="PS50011">
    <property type="entry name" value="PROTEIN_KINASE_DOM"/>
    <property type="match status" value="1"/>
</dbReference>